<dbReference type="Gene3D" id="3.40.50.1820">
    <property type="entry name" value="alpha/beta hydrolase"/>
    <property type="match status" value="2"/>
</dbReference>
<protein>
    <recommendedName>
        <fullName evidence="6">Alpha/beta hydrolase</fullName>
    </recommendedName>
</protein>
<accession>A0A7V8K678</accession>
<name>A0A7V8K678_9GAMM</name>
<keyword evidence="5" id="KW-1185">Reference proteome</keyword>
<proteinExistence type="inferred from homology"/>
<gene>
    <name evidence="4" type="ORF">B1992_13280</name>
</gene>
<evidence type="ECO:0000256" key="1">
    <source>
        <dbReference type="ARBA" id="ARBA00005622"/>
    </source>
</evidence>
<evidence type="ECO:0000256" key="2">
    <source>
        <dbReference type="ARBA" id="ARBA00022801"/>
    </source>
</evidence>
<evidence type="ECO:0000313" key="5">
    <source>
        <dbReference type="Proteomes" id="UP000462066"/>
    </source>
</evidence>
<dbReference type="PANTHER" id="PTHR40841:SF2">
    <property type="entry name" value="SIDEROPHORE-DEGRADING ESTERASE (EUROFUNG)"/>
    <property type="match status" value="1"/>
</dbReference>
<organism evidence="4 5">
    <name type="scientific">Pseudoxanthomonas broegbernensis</name>
    <dbReference type="NCBI Taxonomy" id="83619"/>
    <lineage>
        <taxon>Bacteria</taxon>
        <taxon>Pseudomonadati</taxon>
        <taxon>Pseudomonadota</taxon>
        <taxon>Gammaproteobacteria</taxon>
        <taxon>Lysobacterales</taxon>
        <taxon>Lysobacteraceae</taxon>
        <taxon>Pseudoxanthomonas</taxon>
    </lineage>
</organism>
<dbReference type="Proteomes" id="UP000462066">
    <property type="component" value="Unassembled WGS sequence"/>
</dbReference>
<reference evidence="4 5" key="1">
    <citation type="submission" date="2017-10" db="EMBL/GenBank/DDBJ databases">
        <title>Whole genome sequencing of Pseudoxanthomonas broegbernensis DSM 12573(T).</title>
        <authorList>
            <person name="Kumar S."/>
            <person name="Bansal K."/>
            <person name="Kaur A."/>
            <person name="Patil P."/>
            <person name="Sharma S."/>
            <person name="Patil P.B."/>
        </authorList>
    </citation>
    <scope>NUCLEOTIDE SEQUENCE [LARGE SCALE GENOMIC DNA]</scope>
    <source>
        <strain evidence="4 5">DSM 12573</strain>
    </source>
</reference>
<dbReference type="GO" id="GO:0016788">
    <property type="term" value="F:hydrolase activity, acting on ester bonds"/>
    <property type="evidence" value="ECO:0007669"/>
    <property type="project" value="TreeGrafter"/>
</dbReference>
<dbReference type="SUPFAM" id="SSF53474">
    <property type="entry name" value="alpha/beta-Hydrolases"/>
    <property type="match status" value="2"/>
</dbReference>
<dbReference type="AlphaFoldDB" id="A0A7V8K678"/>
<dbReference type="EMBL" id="MWIP01000017">
    <property type="protein sequence ID" value="KAF1685090.1"/>
    <property type="molecule type" value="Genomic_DNA"/>
</dbReference>
<dbReference type="InterPro" id="IPR029058">
    <property type="entry name" value="AB_hydrolase_fold"/>
</dbReference>
<feature type="region of interest" description="Disordered" evidence="3">
    <location>
        <begin position="1"/>
        <end position="29"/>
    </location>
</feature>
<dbReference type="InterPro" id="IPR052558">
    <property type="entry name" value="Siderophore_Hydrolase_D"/>
</dbReference>
<sequence length="666" mass="70494">MAAAGAGRGGRARGRALRPGSVPGSALRLPVPAMPETRMKRALSLAILLAALSSAVAPAAPPPPPDTPVQLPGTHAFGLHSRAGLEYRIFVSEPAAPAPPSGWPVVYVLDGNAWFAHAAQQVRVRGGKRPDKTGVLPALVVGVGYPGDAYINSPRRTPDFTPDVPLRTPNPAGWAATGGADTFMAFLVDELKPLINSRYATDQDKEILFGHSLGGLFALHAWFNHPAAFDGVVSASPSTWWNEEVALDWARRFAGSADAAGRKQPLLVATGAAELESMVAGARGLERILAGATAAGAPVQVALLEDEDHLSAAPVAINRLVRRFLAPSRDDIDHALALLADDGKADALVGRERSLVGAADGRGYRVREYRPAGVAAEQVRRTIYVLEDGEVLQAALRQARGSAVPTAVVGLRQGDGRPLQPRAFTPTPDGDPENRAGAEDLLKLLHAQVVPEIAGSRGPGGEDRVLVGSARAGLFALYAVANAPETFAAVVAVAPELDWRGGFVLSPNVIGRIGPKLAVQGRAARVVLLQEDIADPLSARLRQSLEAIEGVQAPGLALGEAPVQAVAAALDTAFGLADTARPARMPVFAEDTGLPVPDADAYVALTPQQRFDLRMRLRALPKPRQDAWVRRFKFNLDAALWFYEHRLLHEEKTRMDAINAYEAPAP</sequence>
<dbReference type="Pfam" id="PF00756">
    <property type="entry name" value="Esterase"/>
    <property type="match status" value="2"/>
</dbReference>
<evidence type="ECO:0000256" key="3">
    <source>
        <dbReference type="SAM" id="MobiDB-lite"/>
    </source>
</evidence>
<evidence type="ECO:0008006" key="6">
    <source>
        <dbReference type="Google" id="ProtNLM"/>
    </source>
</evidence>
<evidence type="ECO:0000313" key="4">
    <source>
        <dbReference type="EMBL" id="KAF1685090.1"/>
    </source>
</evidence>
<dbReference type="PANTHER" id="PTHR40841">
    <property type="entry name" value="SIDEROPHORE TRIACETYLFUSARININE C ESTERASE"/>
    <property type="match status" value="1"/>
</dbReference>
<comment type="similarity">
    <text evidence="1">Belongs to the esterase D family.</text>
</comment>
<dbReference type="InterPro" id="IPR000801">
    <property type="entry name" value="Esterase-like"/>
</dbReference>
<comment type="caution">
    <text evidence="4">The sequence shown here is derived from an EMBL/GenBank/DDBJ whole genome shotgun (WGS) entry which is preliminary data.</text>
</comment>
<keyword evidence="2" id="KW-0378">Hydrolase</keyword>